<dbReference type="PROSITE" id="PS50090">
    <property type="entry name" value="MYB_LIKE"/>
    <property type="match status" value="2"/>
</dbReference>
<proteinExistence type="predicted"/>
<dbReference type="Gene3D" id="1.10.10.60">
    <property type="entry name" value="Homeodomain-like"/>
    <property type="match status" value="2"/>
</dbReference>
<feature type="domain" description="SANT" evidence="7">
    <location>
        <begin position="145"/>
        <end position="197"/>
    </location>
</feature>
<dbReference type="EMBL" id="JAPFFF010000002">
    <property type="protein sequence ID" value="KAK8896341.1"/>
    <property type="molecule type" value="Genomic_DNA"/>
</dbReference>
<evidence type="ECO:0000256" key="5">
    <source>
        <dbReference type="SAM" id="MobiDB-lite"/>
    </source>
</evidence>
<organism evidence="9 10">
    <name type="scientific">Tritrichomonas musculus</name>
    <dbReference type="NCBI Taxonomy" id="1915356"/>
    <lineage>
        <taxon>Eukaryota</taxon>
        <taxon>Metamonada</taxon>
        <taxon>Parabasalia</taxon>
        <taxon>Tritrichomonadida</taxon>
        <taxon>Tritrichomonadidae</taxon>
        <taxon>Tritrichomonas</taxon>
    </lineage>
</organism>
<evidence type="ECO:0000256" key="1">
    <source>
        <dbReference type="ARBA" id="ARBA00023015"/>
    </source>
</evidence>
<keyword evidence="10" id="KW-1185">Reference proteome</keyword>
<keyword evidence="4" id="KW-0539">Nucleus</keyword>
<evidence type="ECO:0000313" key="10">
    <source>
        <dbReference type="Proteomes" id="UP001470230"/>
    </source>
</evidence>
<evidence type="ECO:0000256" key="4">
    <source>
        <dbReference type="ARBA" id="ARBA00023242"/>
    </source>
</evidence>
<dbReference type="SUPFAM" id="SSF46689">
    <property type="entry name" value="Homeodomain-like"/>
    <property type="match status" value="2"/>
</dbReference>
<evidence type="ECO:0000259" key="6">
    <source>
        <dbReference type="PROSITE" id="PS50090"/>
    </source>
</evidence>
<evidence type="ECO:0000259" key="7">
    <source>
        <dbReference type="PROSITE" id="PS51293"/>
    </source>
</evidence>
<feature type="domain" description="Myb-like" evidence="6">
    <location>
        <begin position="142"/>
        <end position="193"/>
    </location>
</feature>
<dbReference type="SMART" id="SM00717">
    <property type="entry name" value="SANT"/>
    <property type="match status" value="2"/>
</dbReference>
<feature type="compositionally biased region" description="Basic and acidic residues" evidence="5">
    <location>
        <begin position="76"/>
        <end position="91"/>
    </location>
</feature>
<sequence length="387" mass="44142">MKPNQQGVSAVMEIASSDLDHQLTPIQLEKKDELISIIQNYLNCTWTYEQSLQAFLKLGIQTDTLDRMKEIKNVEEAPLKSSDDPNDDYNHKKSRPWTPMEDTRLLAGIIRYGLENWSTVAMFVGNDRTRAQCSQRWSRGLNPRISKDTWSSEEESLLIRLVQQYGDKSWTKISSMLGNRSDVQCRYHFHQINKNQPNSFSSAPNPTPQFQYRNLEQISQHPNARQTPRFSLPNVDISPLNIQKLPQPQIQAQQTQQQQYLNCSPLGFPPLYSGLMQPPAPVVPPPFFMNGMNSMNYPPNSQFNLYENGGDGFAEAELPVENDSLPQNNSIPNNFNINGNHNNFGPKFNSSFRSPNQRFASPSQIASIPNSSEIDEINIDGFLRMFK</sequence>
<protein>
    <recommendedName>
        <fullName evidence="11">Myb-like DNA-binding domain containing protein</fullName>
    </recommendedName>
</protein>
<dbReference type="PROSITE" id="PS51293">
    <property type="entry name" value="SANT"/>
    <property type="match status" value="1"/>
</dbReference>
<feature type="domain" description="HTH myb-type" evidence="8">
    <location>
        <begin position="142"/>
        <end position="197"/>
    </location>
</feature>
<dbReference type="InterPro" id="IPR017884">
    <property type="entry name" value="SANT_dom"/>
</dbReference>
<feature type="domain" description="HTH myb-type" evidence="8">
    <location>
        <begin position="92"/>
        <end position="139"/>
    </location>
</feature>
<dbReference type="PROSITE" id="PS51294">
    <property type="entry name" value="HTH_MYB"/>
    <property type="match status" value="2"/>
</dbReference>
<keyword evidence="1" id="KW-0805">Transcription regulation</keyword>
<evidence type="ECO:0000256" key="2">
    <source>
        <dbReference type="ARBA" id="ARBA00023125"/>
    </source>
</evidence>
<dbReference type="Proteomes" id="UP001470230">
    <property type="component" value="Unassembled WGS sequence"/>
</dbReference>
<dbReference type="PANTHER" id="PTHR46621">
    <property type="entry name" value="SNRNA-ACTIVATING PROTEIN COMPLEX SUBUNIT 4"/>
    <property type="match status" value="1"/>
</dbReference>
<dbReference type="CDD" id="cd00167">
    <property type="entry name" value="SANT"/>
    <property type="match status" value="2"/>
</dbReference>
<name>A0ABR2L057_9EUKA</name>
<evidence type="ECO:0000313" key="9">
    <source>
        <dbReference type="EMBL" id="KAK8896341.1"/>
    </source>
</evidence>
<dbReference type="PANTHER" id="PTHR46621:SF1">
    <property type="entry name" value="SNRNA-ACTIVATING PROTEIN COMPLEX SUBUNIT 4"/>
    <property type="match status" value="1"/>
</dbReference>
<evidence type="ECO:0000256" key="3">
    <source>
        <dbReference type="ARBA" id="ARBA00023163"/>
    </source>
</evidence>
<feature type="domain" description="Myb-like" evidence="6">
    <location>
        <begin position="89"/>
        <end position="141"/>
    </location>
</feature>
<dbReference type="InterPro" id="IPR017930">
    <property type="entry name" value="Myb_dom"/>
</dbReference>
<dbReference type="InterPro" id="IPR009057">
    <property type="entry name" value="Homeodomain-like_sf"/>
</dbReference>
<feature type="region of interest" description="Disordered" evidence="5">
    <location>
        <begin position="76"/>
        <end position="95"/>
    </location>
</feature>
<keyword evidence="3" id="KW-0804">Transcription</keyword>
<dbReference type="InterPro" id="IPR001005">
    <property type="entry name" value="SANT/Myb"/>
</dbReference>
<evidence type="ECO:0000259" key="8">
    <source>
        <dbReference type="PROSITE" id="PS51294"/>
    </source>
</evidence>
<reference evidence="9 10" key="1">
    <citation type="submission" date="2024-04" db="EMBL/GenBank/DDBJ databases">
        <title>Tritrichomonas musculus Genome.</title>
        <authorList>
            <person name="Alves-Ferreira E."/>
            <person name="Grigg M."/>
            <person name="Lorenzi H."/>
            <person name="Galac M."/>
        </authorList>
    </citation>
    <scope>NUCLEOTIDE SEQUENCE [LARGE SCALE GENOMIC DNA]</scope>
    <source>
        <strain evidence="9 10">EAF2021</strain>
    </source>
</reference>
<dbReference type="InterPro" id="IPR051575">
    <property type="entry name" value="Myb-like_DNA-bd"/>
</dbReference>
<dbReference type="Pfam" id="PF00249">
    <property type="entry name" value="Myb_DNA-binding"/>
    <property type="match status" value="2"/>
</dbReference>
<keyword evidence="2" id="KW-0238">DNA-binding</keyword>
<accession>A0ABR2L057</accession>
<gene>
    <name evidence="9" type="ORF">M9Y10_014239</name>
</gene>
<evidence type="ECO:0008006" key="11">
    <source>
        <dbReference type="Google" id="ProtNLM"/>
    </source>
</evidence>
<comment type="caution">
    <text evidence="9">The sequence shown here is derived from an EMBL/GenBank/DDBJ whole genome shotgun (WGS) entry which is preliminary data.</text>
</comment>